<accession>A0A252AKJ9</accession>
<protein>
    <submittedName>
        <fullName evidence="1">Uncharacterized protein</fullName>
    </submittedName>
</protein>
<evidence type="ECO:0000313" key="1">
    <source>
        <dbReference type="EMBL" id="OUI90004.1"/>
    </source>
</evidence>
<name>A0A252AKJ9_9PROT</name>
<comment type="caution">
    <text evidence="1">The sequence shown here is derived from an EMBL/GenBank/DDBJ whole genome shotgun (WGS) entry which is preliminary data.</text>
</comment>
<dbReference type="RefSeq" id="WP_218777658.1">
    <property type="nucleotide sequence ID" value="NZ_JOPA01000060.1"/>
</dbReference>
<evidence type="ECO:0000313" key="2">
    <source>
        <dbReference type="Proteomes" id="UP000194641"/>
    </source>
</evidence>
<dbReference type="EMBL" id="JOPA01000060">
    <property type="protein sequence ID" value="OUI90004.1"/>
    <property type="molecule type" value="Genomic_DNA"/>
</dbReference>
<proteinExistence type="predicted"/>
<sequence>MTPTEKLLTLSKCYCALRGISERTASGRIFRDSRVILRVKTGGSITIKSFERAMTWFSDNWPENQPWPDAIERPTPAREGV</sequence>
<dbReference type="AlphaFoldDB" id="A0A252AKJ9"/>
<organism evidence="1 2">
    <name type="scientific">Acetobacter indonesiensis</name>
    <dbReference type="NCBI Taxonomy" id="104101"/>
    <lineage>
        <taxon>Bacteria</taxon>
        <taxon>Pseudomonadati</taxon>
        <taxon>Pseudomonadota</taxon>
        <taxon>Alphaproteobacteria</taxon>
        <taxon>Acetobacterales</taxon>
        <taxon>Acetobacteraceae</taxon>
        <taxon>Acetobacter</taxon>
    </lineage>
</organism>
<dbReference type="Proteomes" id="UP000194641">
    <property type="component" value="Unassembled WGS sequence"/>
</dbReference>
<reference evidence="2" key="1">
    <citation type="submission" date="2014-06" db="EMBL/GenBank/DDBJ databases">
        <authorList>
            <person name="Winans N.J."/>
            <person name="Newell P.D."/>
            <person name="Douglas A.E."/>
        </authorList>
    </citation>
    <scope>NUCLEOTIDE SEQUENCE [LARGE SCALE GENOMIC DNA]</scope>
</reference>
<gene>
    <name evidence="1" type="ORF">HK17_15035</name>
</gene>